<evidence type="ECO:0000259" key="4">
    <source>
        <dbReference type="Pfam" id="PF13439"/>
    </source>
</evidence>
<dbReference type="GO" id="GO:0016758">
    <property type="term" value="F:hexosyltransferase activity"/>
    <property type="evidence" value="ECO:0007669"/>
    <property type="project" value="UniProtKB-ARBA"/>
</dbReference>
<dbReference type="RefSeq" id="WP_181073818.1">
    <property type="nucleotide sequence ID" value="NZ_CP064943.1"/>
</dbReference>
<evidence type="ECO:0000256" key="1">
    <source>
        <dbReference type="ARBA" id="ARBA00022519"/>
    </source>
</evidence>
<evidence type="ECO:0000259" key="2">
    <source>
        <dbReference type="Pfam" id="PF00534"/>
    </source>
</evidence>
<feature type="domain" description="Glycosyl transferase family 1" evidence="2">
    <location>
        <begin position="933"/>
        <end position="1083"/>
    </location>
</feature>
<dbReference type="Pfam" id="PF00535">
    <property type="entry name" value="Glycos_transf_2"/>
    <property type="match status" value="1"/>
</dbReference>
<dbReference type="SUPFAM" id="SSF53756">
    <property type="entry name" value="UDP-Glycosyltransferase/glycogen phosphorylase"/>
    <property type="match status" value="1"/>
</dbReference>
<dbReference type="Pfam" id="PF00534">
    <property type="entry name" value="Glycos_transf_1"/>
    <property type="match status" value="1"/>
</dbReference>
<keyword evidence="5" id="KW-0808">Transferase</keyword>
<name>A0A7S9LK77_9PSED</name>
<gene>
    <name evidence="5" type="ORF">IZU98_06435</name>
</gene>
<dbReference type="PANTHER" id="PTHR22916">
    <property type="entry name" value="GLYCOSYLTRANSFERASE"/>
    <property type="match status" value="1"/>
</dbReference>
<protein>
    <submittedName>
        <fullName evidence="5">Glycosyltransferase</fullName>
    </submittedName>
</protein>
<dbReference type="CDD" id="cd03801">
    <property type="entry name" value="GT4_PimA-like"/>
    <property type="match status" value="1"/>
</dbReference>
<dbReference type="SUPFAM" id="SSF53448">
    <property type="entry name" value="Nucleotide-diphospho-sugar transferases"/>
    <property type="match status" value="1"/>
</dbReference>
<dbReference type="InterPro" id="IPR028098">
    <property type="entry name" value="Glyco_trans_4-like_N"/>
</dbReference>
<dbReference type="Gene3D" id="3.40.50.2000">
    <property type="entry name" value="Glycogen Phosphorylase B"/>
    <property type="match status" value="2"/>
</dbReference>
<dbReference type="Proteomes" id="UP000594430">
    <property type="component" value="Chromosome"/>
</dbReference>
<dbReference type="InterPro" id="IPR001173">
    <property type="entry name" value="Glyco_trans_2-like"/>
</dbReference>
<dbReference type="EMBL" id="CP064946">
    <property type="protein sequence ID" value="QPH50350.1"/>
    <property type="molecule type" value="Genomic_DNA"/>
</dbReference>
<proteinExistence type="predicted"/>
<organism evidence="5 6">
    <name type="scientific">Pseudomonas fulva</name>
    <dbReference type="NCBI Taxonomy" id="47880"/>
    <lineage>
        <taxon>Bacteria</taxon>
        <taxon>Pseudomonadati</taxon>
        <taxon>Pseudomonadota</taxon>
        <taxon>Gammaproteobacteria</taxon>
        <taxon>Pseudomonadales</taxon>
        <taxon>Pseudomonadaceae</taxon>
        <taxon>Pseudomonas</taxon>
    </lineage>
</organism>
<dbReference type="Pfam" id="PF13439">
    <property type="entry name" value="Glyco_transf_4"/>
    <property type="match status" value="1"/>
</dbReference>
<sequence>MSEFKPAPPYTSVVDAQWYLATYPDVALVGADPQQHYDLHGIAEGRLPRYLQAWRLESALYGGFAKLALPELKFLQATTDDREEMAYASWALARWHASAAQWPEALQYIDVLAEPLPAYIRATGAVLLRAEVLLRNNEQALAQACIGDAIATKGGADLYLAAANVSLPSEDASHQTPQARRLYWLNRALAAGGLAPVAKRDPKTDLTLDNLHAACAAQVSPKRQAKISVVMPAYNAQDFIETALRSLLAQSWLNLEIIVVDDCSTDATVERVSAIAREDARIVLLKHSMNRGAYAARNTALKHATGTFVVNHDSDDWSHPQRLELMAAPLLQDSGLVATVADWVRTDTNLHFQSWRIENSLIEPSVSTMMMRTDAVRNMGGWDDVRVAADHELRQRLQRRHGTQAVVYLLPGVPLVFARQLPQSLTMASTTHLRSTFFGLRQLYSALADTWHEMTADASDLRIPTDPNPRAFPAPALMLQTPPAQAQYDWLLIGDLSDTARCTKVQSLLLGRLQEQGMRVALLHWPEYQRPAPISGAWLRKAITGSVDIVLAEQQFAAEQVIIVGRHLLAHPLDHVPVLQGLQNCQIMDSIRDVKTLAIMQTSAKPSSETDVWSANEPYNSLSNEAVEGEPVSLELEPDSSLEMTDSVTEWFDAAWYLQRYPDVKNAGIAPREHYLAHGFAEGREPGPHFNTAWYFEQCPEARDSGLPALVHYENVGREACYDPGHPSLVGEQQPHAERPTVLLCAHSANTQLFGAERCLLDVMDACNALQLNVLVSVPTMANMAYIEELRARALRVVCVPTQAWSANAAPCSFAIERFRALIRDNAVALVHANTLMLREPLMAARRENVPAVLHAHESPAHDPALCAVIGLPAGQIVHEALERADYVLANSAFTAEHLAKPNATHVVSNIVDLKAFDIPNTIDNKCITAALISSNLPKKGIQDLLQLACDTAKDSPNLQLLLIGPYTPNVSALRTMEAHGQLPANLKLLPYAATAQAAVAQANIILNLSHCQETFGRTLLEGMAASRPVLAYRWGALPELIDEGVNGHTFEHGDTKAIANKLRQLSRNPKKIRTLGAAGRKRAKQYNLKRLCKQLGQAYGAILDYPLQTATRPHQSHTEELT</sequence>
<dbReference type="AlphaFoldDB" id="A0A7S9LK77"/>
<dbReference type="InterPro" id="IPR029044">
    <property type="entry name" value="Nucleotide-diphossugar_trans"/>
</dbReference>
<accession>A0A7S9LK77</accession>
<evidence type="ECO:0000313" key="6">
    <source>
        <dbReference type="Proteomes" id="UP000594430"/>
    </source>
</evidence>
<evidence type="ECO:0000259" key="3">
    <source>
        <dbReference type="Pfam" id="PF00535"/>
    </source>
</evidence>
<feature type="domain" description="Glycosyltransferase 2-like" evidence="3">
    <location>
        <begin position="228"/>
        <end position="357"/>
    </location>
</feature>
<keyword evidence="1" id="KW-0472">Membrane</keyword>
<feature type="domain" description="Glycosyltransferase subfamily 4-like N-terminal" evidence="4">
    <location>
        <begin position="755"/>
        <end position="915"/>
    </location>
</feature>
<reference evidence="5 6" key="1">
    <citation type="submission" date="2020-11" db="EMBL/GenBank/DDBJ databases">
        <title>Pseudomonas fulva producing VIM-24.</title>
        <authorList>
            <person name="Liu S."/>
        </authorList>
    </citation>
    <scope>NUCLEOTIDE SEQUENCE [LARGE SCALE GENOMIC DNA]</scope>
    <source>
        <strain evidence="5 6">ZDHY414</strain>
    </source>
</reference>
<dbReference type="CDD" id="cd00761">
    <property type="entry name" value="Glyco_tranf_GTA_type"/>
    <property type="match status" value="1"/>
</dbReference>
<evidence type="ECO:0000313" key="5">
    <source>
        <dbReference type="EMBL" id="QPH50350.1"/>
    </source>
</evidence>
<keyword evidence="1" id="KW-0997">Cell inner membrane</keyword>
<keyword evidence="1" id="KW-1003">Cell membrane</keyword>
<dbReference type="InterPro" id="IPR001296">
    <property type="entry name" value="Glyco_trans_1"/>
</dbReference>
<dbReference type="Gene3D" id="3.90.550.10">
    <property type="entry name" value="Spore Coat Polysaccharide Biosynthesis Protein SpsA, Chain A"/>
    <property type="match status" value="1"/>
</dbReference>